<dbReference type="PANTHER" id="PTHR30189">
    <property type="entry name" value="LPS-ASSEMBLY PROTEIN"/>
    <property type="match status" value="1"/>
</dbReference>
<protein>
    <submittedName>
        <fullName evidence="3">Organic solvent tolerance protein OstA</fullName>
    </submittedName>
</protein>
<dbReference type="PANTHER" id="PTHR30189:SF1">
    <property type="entry name" value="LPS-ASSEMBLY PROTEIN LPTD"/>
    <property type="match status" value="1"/>
</dbReference>
<dbReference type="InterPro" id="IPR050218">
    <property type="entry name" value="LptD"/>
</dbReference>
<name>A0A7X2XF22_9FIRM</name>
<dbReference type="Gene3D" id="2.60.450.10">
    <property type="entry name" value="Lipopolysaccharide (LPS) transport protein A like domain"/>
    <property type="match status" value="1"/>
</dbReference>
<dbReference type="Proteomes" id="UP000443070">
    <property type="component" value="Unassembled WGS sequence"/>
</dbReference>
<dbReference type="GO" id="GO:0009279">
    <property type="term" value="C:cell outer membrane"/>
    <property type="evidence" value="ECO:0007669"/>
    <property type="project" value="TreeGrafter"/>
</dbReference>
<dbReference type="RefSeq" id="WP_113077419.1">
    <property type="nucleotide sequence ID" value="NZ_CAUDCT010000007.1"/>
</dbReference>
<dbReference type="Proteomes" id="UP000484547">
    <property type="component" value="Unassembled WGS sequence"/>
</dbReference>
<dbReference type="EMBL" id="WNBW01000002">
    <property type="protein sequence ID" value="MTU03608.1"/>
    <property type="molecule type" value="Genomic_DNA"/>
</dbReference>
<evidence type="ECO:0000313" key="4">
    <source>
        <dbReference type="EMBL" id="MTU03608.1"/>
    </source>
</evidence>
<evidence type="ECO:0000256" key="1">
    <source>
        <dbReference type="SAM" id="MobiDB-lite"/>
    </source>
</evidence>
<evidence type="ECO:0000313" key="6">
    <source>
        <dbReference type="Proteomes" id="UP000484547"/>
    </source>
</evidence>
<dbReference type="OrthoDB" id="1629906at2"/>
<keyword evidence="5" id="KW-1185">Reference proteome</keyword>
<dbReference type="GO" id="GO:1990351">
    <property type="term" value="C:transporter complex"/>
    <property type="evidence" value="ECO:0007669"/>
    <property type="project" value="TreeGrafter"/>
</dbReference>
<sequence length="499" mass="58069">MKKKVLATACLMSLAVSQAAFADDYVTGDSRYAAPDFQEQKQEREAGVIKDKSKKKKQAESAEPMPITLWSDSATYDQGSGDFFAEGNVKIVQGDETILTTRAEGNMKTGDVWLKQGGTLQEPDTTMNGEWVHYNFNSKTGEIKQIDGKGAKDYFKAPHATIYPDKIVVDEGGQTTRCPAVEHDPCLLITAKTFEIYPKEKMVARDVKVYAKGKHIYSRDLWVNRLDGESENRIMPRIGYDGSDNGMYAKLQVDYNLGPKTDFYADLAYYSKAGYKPMYGINHDERNFNIKFQDGWDEEDDEWIRKERDIGLYYKNHRLIDNLPLTYSAYITHGLWRNEKSSIKSWHTEYAAYLNHDRIYLFNSKNTFLDLTVGKKWVTESYTDETKSTMMYYATLGQKLAPKWDTWVGYYREDITSNLYDYGQPDMGRELRNGLSFKLDDKNTFTIVNRYDLGKHSNYETNYRWTHRFCCWAIEFEYEQNHESNKNNTFRVRYNLLNW</sequence>
<accession>A0A7X2XF22</accession>
<evidence type="ECO:0000256" key="2">
    <source>
        <dbReference type="SAM" id="SignalP"/>
    </source>
</evidence>
<proteinExistence type="predicted"/>
<evidence type="ECO:0000313" key="5">
    <source>
        <dbReference type="Proteomes" id="UP000443070"/>
    </source>
</evidence>
<reference evidence="5 6" key="1">
    <citation type="journal article" date="2019" name="Nat. Med.">
        <title>A library of human gut bacterial isolates paired with longitudinal multiomics data enables mechanistic microbiome research.</title>
        <authorList>
            <person name="Poyet M."/>
            <person name="Groussin M."/>
            <person name="Gibbons S.M."/>
            <person name="Avila-Pacheco J."/>
            <person name="Jiang X."/>
            <person name="Kearney S.M."/>
            <person name="Perrotta A.R."/>
            <person name="Berdy B."/>
            <person name="Zhao S."/>
            <person name="Lieberman T.D."/>
            <person name="Swanson P.K."/>
            <person name="Smith M."/>
            <person name="Roesemann S."/>
            <person name="Alexander J.E."/>
            <person name="Rich S.A."/>
            <person name="Livny J."/>
            <person name="Vlamakis H."/>
            <person name="Clish C."/>
            <person name="Bullock K."/>
            <person name="Deik A."/>
            <person name="Scott J."/>
            <person name="Pierce K.A."/>
            <person name="Xavier R.J."/>
            <person name="Alm E.J."/>
        </authorList>
    </citation>
    <scope>NUCLEOTIDE SEQUENCE [LARGE SCALE GENOMIC DNA]</scope>
    <source>
        <strain evidence="3 6">BIOML-A13</strain>
        <strain evidence="4 5">BIOML-A3</strain>
    </source>
</reference>
<feature type="compositionally biased region" description="Basic and acidic residues" evidence="1">
    <location>
        <begin position="38"/>
        <end position="51"/>
    </location>
</feature>
<evidence type="ECO:0000313" key="3">
    <source>
        <dbReference type="EMBL" id="MTT75546.1"/>
    </source>
</evidence>
<keyword evidence="2" id="KW-0732">Signal</keyword>
<feature type="signal peptide" evidence="2">
    <location>
        <begin position="1"/>
        <end position="22"/>
    </location>
</feature>
<comment type="caution">
    <text evidence="3">The sequence shown here is derived from an EMBL/GenBank/DDBJ whole genome shotgun (WGS) entry which is preliminary data.</text>
</comment>
<dbReference type="AlphaFoldDB" id="A0A7X2XF22"/>
<feature type="region of interest" description="Disordered" evidence="1">
    <location>
        <begin position="32"/>
        <end position="64"/>
    </location>
</feature>
<organism evidence="3 6">
    <name type="scientific">Phascolarctobacterium faecium</name>
    <dbReference type="NCBI Taxonomy" id="33025"/>
    <lineage>
        <taxon>Bacteria</taxon>
        <taxon>Bacillati</taxon>
        <taxon>Bacillota</taxon>
        <taxon>Negativicutes</taxon>
        <taxon>Acidaminococcales</taxon>
        <taxon>Acidaminococcaceae</taxon>
        <taxon>Phascolarctobacterium</taxon>
    </lineage>
</organism>
<gene>
    <name evidence="3" type="ORF">GMD11_04560</name>
    <name evidence="4" type="ORF">GMD18_04205</name>
</gene>
<dbReference type="EMBL" id="WNBM01000002">
    <property type="protein sequence ID" value="MTT75546.1"/>
    <property type="molecule type" value="Genomic_DNA"/>
</dbReference>
<feature type="chain" id="PRO_5031099428" evidence="2">
    <location>
        <begin position="23"/>
        <end position="499"/>
    </location>
</feature>